<dbReference type="Proteomes" id="UP001341840">
    <property type="component" value="Unassembled WGS sequence"/>
</dbReference>
<proteinExistence type="predicted"/>
<feature type="non-terminal residue" evidence="2">
    <location>
        <position position="106"/>
    </location>
</feature>
<keyword evidence="3" id="KW-1185">Reference proteome</keyword>
<reference evidence="2 3" key="1">
    <citation type="journal article" date="2023" name="Plants (Basel)">
        <title>Bridging the Gap: Combining Genomics and Transcriptomics Approaches to Understand Stylosanthes scabra, an Orphan Legume from the Brazilian Caatinga.</title>
        <authorList>
            <person name="Ferreira-Neto J.R.C."/>
            <person name="da Silva M.D."/>
            <person name="Binneck E."/>
            <person name="de Melo N.F."/>
            <person name="da Silva R.H."/>
            <person name="de Melo A.L.T.M."/>
            <person name="Pandolfi V."/>
            <person name="Bustamante F.O."/>
            <person name="Brasileiro-Vidal A.C."/>
            <person name="Benko-Iseppon A.M."/>
        </authorList>
    </citation>
    <scope>NUCLEOTIDE SEQUENCE [LARGE SCALE GENOMIC DNA]</scope>
    <source>
        <tissue evidence="2">Leaves</tissue>
    </source>
</reference>
<sequence length="106" mass="11766">MPKKVTHNAKGKGKATEGLRSRDRRTKTKETKVTAMELSRELPVIVEKEVSVVDDEILCSLRELKQQIAARDQTIMAALKTHTAQTAAITNLLYEHGKAIELLAAK</sequence>
<protein>
    <submittedName>
        <fullName evidence="2">Uncharacterized protein</fullName>
    </submittedName>
</protein>
<comment type="caution">
    <text evidence="2">The sequence shown here is derived from an EMBL/GenBank/DDBJ whole genome shotgun (WGS) entry which is preliminary data.</text>
</comment>
<name>A0ABU6SZS1_9FABA</name>
<evidence type="ECO:0000313" key="3">
    <source>
        <dbReference type="Proteomes" id="UP001341840"/>
    </source>
</evidence>
<feature type="compositionally biased region" description="Basic residues" evidence="1">
    <location>
        <begin position="1"/>
        <end position="13"/>
    </location>
</feature>
<organism evidence="2 3">
    <name type="scientific">Stylosanthes scabra</name>
    <dbReference type="NCBI Taxonomy" id="79078"/>
    <lineage>
        <taxon>Eukaryota</taxon>
        <taxon>Viridiplantae</taxon>
        <taxon>Streptophyta</taxon>
        <taxon>Embryophyta</taxon>
        <taxon>Tracheophyta</taxon>
        <taxon>Spermatophyta</taxon>
        <taxon>Magnoliopsida</taxon>
        <taxon>eudicotyledons</taxon>
        <taxon>Gunneridae</taxon>
        <taxon>Pentapetalae</taxon>
        <taxon>rosids</taxon>
        <taxon>fabids</taxon>
        <taxon>Fabales</taxon>
        <taxon>Fabaceae</taxon>
        <taxon>Papilionoideae</taxon>
        <taxon>50 kb inversion clade</taxon>
        <taxon>dalbergioids sensu lato</taxon>
        <taxon>Dalbergieae</taxon>
        <taxon>Pterocarpus clade</taxon>
        <taxon>Stylosanthes</taxon>
    </lineage>
</organism>
<gene>
    <name evidence="2" type="ORF">PIB30_107930</name>
</gene>
<dbReference type="EMBL" id="JASCZI010065219">
    <property type="protein sequence ID" value="MED6141887.1"/>
    <property type="molecule type" value="Genomic_DNA"/>
</dbReference>
<accession>A0ABU6SZS1</accession>
<evidence type="ECO:0000256" key="1">
    <source>
        <dbReference type="SAM" id="MobiDB-lite"/>
    </source>
</evidence>
<feature type="region of interest" description="Disordered" evidence="1">
    <location>
        <begin position="1"/>
        <end position="32"/>
    </location>
</feature>
<evidence type="ECO:0000313" key="2">
    <source>
        <dbReference type="EMBL" id="MED6141887.1"/>
    </source>
</evidence>